<dbReference type="AlphaFoldDB" id="A0A0P0XXQ5"/>
<dbReference type="Proteomes" id="UP000059680">
    <property type="component" value="Chromosome 10"/>
</dbReference>
<organism evidence="1 2">
    <name type="scientific">Oryza sativa subsp. japonica</name>
    <name type="common">Rice</name>
    <dbReference type="NCBI Taxonomy" id="39947"/>
    <lineage>
        <taxon>Eukaryota</taxon>
        <taxon>Viridiplantae</taxon>
        <taxon>Streptophyta</taxon>
        <taxon>Embryophyta</taxon>
        <taxon>Tracheophyta</taxon>
        <taxon>Spermatophyta</taxon>
        <taxon>Magnoliopsida</taxon>
        <taxon>Liliopsida</taxon>
        <taxon>Poales</taxon>
        <taxon>Poaceae</taxon>
        <taxon>BOP clade</taxon>
        <taxon>Oryzoideae</taxon>
        <taxon>Oryzeae</taxon>
        <taxon>Oryzinae</taxon>
        <taxon>Oryza</taxon>
        <taxon>Oryza sativa</taxon>
    </lineage>
</organism>
<keyword evidence="2" id="KW-1185">Reference proteome</keyword>
<protein>
    <submittedName>
        <fullName evidence="1">Os10g0579650 protein</fullName>
    </submittedName>
</protein>
<sequence>MDMKVTTHPPPMEQEDGEVQWTLPSPRALPQAMRRVVVPKLDRRCQRWRNDMGIWMHAGNDSYLITLRASARLIPCALVGSTSIDIIIGGVQAHYISEGGGMRRSRFARRCTLVKLKLLVRCATVQDTL</sequence>
<proteinExistence type="predicted"/>
<reference evidence="1 2" key="2">
    <citation type="journal article" date="2013" name="Plant Cell Physiol.">
        <title>Rice Annotation Project Database (RAP-DB): an integrative and interactive database for rice genomics.</title>
        <authorList>
            <person name="Sakai H."/>
            <person name="Lee S.S."/>
            <person name="Tanaka T."/>
            <person name="Numa H."/>
            <person name="Kim J."/>
            <person name="Kawahara Y."/>
            <person name="Wakimoto H."/>
            <person name="Yang C.C."/>
            <person name="Iwamoto M."/>
            <person name="Abe T."/>
            <person name="Yamada Y."/>
            <person name="Muto A."/>
            <person name="Inokuchi H."/>
            <person name="Ikemura T."/>
            <person name="Matsumoto T."/>
            <person name="Sasaki T."/>
            <person name="Itoh T."/>
        </authorList>
    </citation>
    <scope>NUCLEOTIDE SEQUENCE [LARGE SCALE GENOMIC DNA]</scope>
    <source>
        <strain evidence="2">cv. Nipponbare</strain>
    </source>
</reference>
<name>A0A0P0XXQ5_ORYSJ</name>
<evidence type="ECO:0000313" key="1">
    <source>
        <dbReference type="EMBL" id="BAT12241.1"/>
    </source>
</evidence>
<gene>
    <name evidence="1" type="ordered locus">Os10g0579650</name>
    <name evidence="1" type="ORF">OSNPB_100579650</name>
</gene>
<reference evidence="2" key="1">
    <citation type="journal article" date="2005" name="Nature">
        <title>The map-based sequence of the rice genome.</title>
        <authorList>
            <consortium name="International rice genome sequencing project (IRGSP)"/>
            <person name="Matsumoto T."/>
            <person name="Wu J."/>
            <person name="Kanamori H."/>
            <person name="Katayose Y."/>
            <person name="Fujisawa M."/>
            <person name="Namiki N."/>
            <person name="Mizuno H."/>
            <person name="Yamamoto K."/>
            <person name="Antonio B.A."/>
            <person name="Baba T."/>
            <person name="Sakata K."/>
            <person name="Nagamura Y."/>
            <person name="Aoki H."/>
            <person name="Arikawa K."/>
            <person name="Arita K."/>
            <person name="Bito T."/>
            <person name="Chiden Y."/>
            <person name="Fujitsuka N."/>
            <person name="Fukunaka R."/>
            <person name="Hamada M."/>
            <person name="Harada C."/>
            <person name="Hayashi A."/>
            <person name="Hijishita S."/>
            <person name="Honda M."/>
            <person name="Hosokawa S."/>
            <person name="Ichikawa Y."/>
            <person name="Idonuma A."/>
            <person name="Iijima M."/>
            <person name="Ikeda M."/>
            <person name="Ikeno M."/>
            <person name="Ito K."/>
            <person name="Ito S."/>
            <person name="Ito T."/>
            <person name="Ito Y."/>
            <person name="Ito Y."/>
            <person name="Iwabuchi A."/>
            <person name="Kamiya K."/>
            <person name="Karasawa W."/>
            <person name="Kurita K."/>
            <person name="Katagiri S."/>
            <person name="Kikuta A."/>
            <person name="Kobayashi H."/>
            <person name="Kobayashi N."/>
            <person name="Machita K."/>
            <person name="Maehara T."/>
            <person name="Masukawa M."/>
            <person name="Mizubayashi T."/>
            <person name="Mukai Y."/>
            <person name="Nagasaki H."/>
            <person name="Nagata Y."/>
            <person name="Naito S."/>
            <person name="Nakashima M."/>
            <person name="Nakama Y."/>
            <person name="Nakamichi Y."/>
            <person name="Nakamura M."/>
            <person name="Meguro A."/>
            <person name="Negishi M."/>
            <person name="Ohta I."/>
            <person name="Ohta T."/>
            <person name="Okamoto M."/>
            <person name="Ono N."/>
            <person name="Saji S."/>
            <person name="Sakaguchi M."/>
            <person name="Sakai K."/>
            <person name="Shibata M."/>
            <person name="Shimokawa T."/>
            <person name="Song J."/>
            <person name="Takazaki Y."/>
            <person name="Terasawa K."/>
            <person name="Tsugane M."/>
            <person name="Tsuji K."/>
            <person name="Ueda S."/>
            <person name="Waki K."/>
            <person name="Yamagata H."/>
            <person name="Yamamoto M."/>
            <person name="Yamamoto S."/>
            <person name="Yamane H."/>
            <person name="Yoshiki S."/>
            <person name="Yoshihara R."/>
            <person name="Yukawa K."/>
            <person name="Zhong H."/>
            <person name="Yano M."/>
            <person name="Yuan Q."/>
            <person name="Ouyang S."/>
            <person name="Liu J."/>
            <person name="Jones K.M."/>
            <person name="Gansberger K."/>
            <person name="Moffat K."/>
            <person name="Hill J."/>
            <person name="Bera J."/>
            <person name="Fadrosh D."/>
            <person name="Jin S."/>
            <person name="Johri S."/>
            <person name="Kim M."/>
            <person name="Overton L."/>
            <person name="Reardon M."/>
            <person name="Tsitrin T."/>
            <person name="Vuong H."/>
            <person name="Weaver B."/>
            <person name="Ciecko A."/>
            <person name="Tallon L."/>
            <person name="Jackson J."/>
            <person name="Pai G."/>
            <person name="Aken S.V."/>
            <person name="Utterback T."/>
            <person name="Reidmuller S."/>
            <person name="Feldblyum T."/>
            <person name="Hsiao J."/>
            <person name="Zismann V."/>
            <person name="Iobst S."/>
            <person name="de Vazeille A.R."/>
            <person name="Buell C.R."/>
            <person name="Ying K."/>
            <person name="Li Y."/>
            <person name="Lu T."/>
            <person name="Huang Y."/>
            <person name="Zhao Q."/>
            <person name="Feng Q."/>
            <person name="Zhang L."/>
            <person name="Zhu J."/>
            <person name="Weng Q."/>
            <person name="Mu J."/>
            <person name="Lu Y."/>
            <person name="Fan D."/>
            <person name="Liu Y."/>
            <person name="Guan J."/>
            <person name="Zhang Y."/>
            <person name="Yu S."/>
            <person name="Liu X."/>
            <person name="Zhang Y."/>
            <person name="Hong G."/>
            <person name="Han B."/>
            <person name="Choisne N."/>
            <person name="Demange N."/>
            <person name="Orjeda G."/>
            <person name="Samain S."/>
            <person name="Cattolico L."/>
            <person name="Pelletier E."/>
            <person name="Couloux A."/>
            <person name="Segurens B."/>
            <person name="Wincker P."/>
            <person name="D'Hont A."/>
            <person name="Scarpelli C."/>
            <person name="Weissenbach J."/>
            <person name="Salanoubat M."/>
            <person name="Quetier F."/>
            <person name="Yu Y."/>
            <person name="Kim H.R."/>
            <person name="Rambo T."/>
            <person name="Currie J."/>
            <person name="Collura K."/>
            <person name="Luo M."/>
            <person name="Yang T."/>
            <person name="Ammiraju J.S.S."/>
            <person name="Engler F."/>
            <person name="Soderlund C."/>
            <person name="Wing R.A."/>
            <person name="Palmer L.E."/>
            <person name="de la Bastide M."/>
            <person name="Spiegel L."/>
            <person name="Nascimento L."/>
            <person name="Zutavern T."/>
            <person name="O'Shaughnessy A."/>
            <person name="Dike S."/>
            <person name="Dedhia N."/>
            <person name="Preston R."/>
            <person name="Balija V."/>
            <person name="McCombie W.R."/>
            <person name="Chow T."/>
            <person name="Chen H."/>
            <person name="Chung M."/>
            <person name="Chen C."/>
            <person name="Shaw J."/>
            <person name="Wu H."/>
            <person name="Hsiao K."/>
            <person name="Chao Y."/>
            <person name="Chu M."/>
            <person name="Cheng C."/>
            <person name="Hour A."/>
            <person name="Lee P."/>
            <person name="Lin S."/>
            <person name="Lin Y."/>
            <person name="Liou J."/>
            <person name="Liu S."/>
            <person name="Hsing Y."/>
            <person name="Raghuvanshi S."/>
            <person name="Mohanty A."/>
            <person name="Bharti A.K."/>
            <person name="Gaur A."/>
            <person name="Gupta V."/>
            <person name="Kumar D."/>
            <person name="Ravi V."/>
            <person name="Vij S."/>
            <person name="Kapur A."/>
            <person name="Khurana P."/>
            <person name="Khurana P."/>
            <person name="Khurana J.P."/>
            <person name="Tyagi A.K."/>
            <person name="Gaikwad K."/>
            <person name="Singh A."/>
            <person name="Dalal V."/>
            <person name="Srivastava S."/>
            <person name="Dixit A."/>
            <person name="Pal A.K."/>
            <person name="Ghazi I.A."/>
            <person name="Yadav M."/>
            <person name="Pandit A."/>
            <person name="Bhargava A."/>
            <person name="Sureshbabu K."/>
            <person name="Batra K."/>
            <person name="Sharma T.R."/>
            <person name="Mohapatra T."/>
            <person name="Singh N.K."/>
            <person name="Messing J."/>
            <person name="Nelson A.B."/>
            <person name="Fuks G."/>
            <person name="Kavchok S."/>
            <person name="Keizer G."/>
            <person name="Linton E."/>
            <person name="Llaca V."/>
            <person name="Song R."/>
            <person name="Tanyolac B."/>
            <person name="Young S."/>
            <person name="Ho-Il K."/>
            <person name="Hahn J.H."/>
            <person name="Sangsakoo G."/>
            <person name="Vanavichit A."/>
            <person name="de Mattos Luiz.A.T."/>
            <person name="Zimmer P.D."/>
            <person name="Malone G."/>
            <person name="Dellagostin O."/>
            <person name="de Oliveira A.C."/>
            <person name="Bevan M."/>
            <person name="Bancroft I."/>
            <person name="Minx P."/>
            <person name="Cordum H."/>
            <person name="Wilson R."/>
            <person name="Cheng Z."/>
            <person name="Jin W."/>
            <person name="Jiang J."/>
            <person name="Leong S.A."/>
            <person name="Iwama H."/>
            <person name="Gojobori T."/>
            <person name="Itoh T."/>
            <person name="Niimura Y."/>
            <person name="Fujii Y."/>
            <person name="Habara T."/>
            <person name="Sakai H."/>
            <person name="Sato Y."/>
            <person name="Wilson G."/>
            <person name="Kumar K."/>
            <person name="McCouch S."/>
            <person name="Juretic N."/>
            <person name="Hoen D."/>
            <person name="Wright S."/>
            <person name="Bruskiewich R."/>
            <person name="Bureau T."/>
            <person name="Miyao A."/>
            <person name="Hirochika H."/>
            <person name="Nishikawa T."/>
            <person name="Kadowaki K."/>
            <person name="Sugiura M."/>
            <person name="Burr B."/>
            <person name="Sasaki T."/>
        </authorList>
    </citation>
    <scope>NUCLEOTIDE SEQUENCE [LARGE SCALE GENOMIC DNA]</scope>
    <source>
        <strain evidence="2">cv. Nipponbare</strain>
    </source>
</reference>
<dbReference type="InParanoid" id="A0A0P0XXQ5"/>
<evidence type="ECO:0000313" key="2">
    <source>
        <dbReference type="Proteomes" id="UP000059680"/>
    </source>
</evidence>
<dbReference type="EMBL" id="AP014966">
    <property type="protein sequence ID" value="BAT12241.1"/>
    <property type="molecule type" value="Genomic_DNA"/>
</dbReference>
<accession>A0A0P0XXQ5</accession>
<dbReference type="PaxDb" id="39947-A0A0P0XXQ5"/>
<reference evidence="1 2" key="3">
    <citation type="journal article" date="2013" name="Rice">
        <title>Improvement of the Oryza sativa Nipponbare reference genome using next generation sequence and optical map data.</title>
        <authorList>
            <person name="Kawahara Y."/>
            <person name="de la Bastide M."/>
            <person name="Hamilton J.P."/>
            <person name="Kanamori H."/>
            <person name="McCombie W.R."/>
            <person name="Ouyang S."/>
            <person name="Schwartz D.C."/>
            <person name="Tanaka T."/>
            <person name="Wu J."/>
            <person name="Zhou S."/>
            <person name="Childs K.L."/>
            <person name="Davidson R.M."/>
            <person name="Lin H."/>
            <person name="Quesada-Ocampo L."/>
            <person name="Vaillancourt B."/>
            <person name="Sakai H."/>
            <person name="Lee S.S."/>
            <person name="Kim J."/>
            <person name="Numa H."/>
            <person name="Itoh T."/>
            <person name="Buell C.R."/>
            <person name="Matsumoto T."/>
        </authorList>
    </citation>
    <scope>NUCLEOTIDE SEQUENCE [LARGE SCALE GENOMIC DNA]</scope>
    <source>
        <strain evidence="2">cv. Nipponbare</strain>
    </source>
</reference>